<sequence length="67" mass="7486">MHNLPSVSNDARNTVVQNLLRYADELEHILRYQAEPALRAIDRDLAARICSLRQEIKLCGVVLGGGK</sequence>
<keyword evidence="2" id="KW-1185">Reference proteome</keyword>
<dbReference type="EMBL" id="SWDV01000073">
    <property type="protein sequence ID" value="TLX69833.1"/>
    <property type="molecule type" value="Genomic_DNA"/>
</dbReference>
<gene>
    <name evidence="1" type="ORF">FAS41_29855</name>
</gene>
<accession>A0A5R9QL65</accession>
<dbReference type="OrthoDB" id="9889033at2"/>
<dbReference type="AlphaFoldDB" id="A0A5R9QL65"/>
<protein>
    <submittedName>
        <fullName evidence="1">Uncharacterized protein</fullName>
    </submittedName>
</protein>
<proteinExistence type="predicted"/>
<evidence type="ECO:0000313" key="1">
    <source>
        <dbReference type="EMBL" id="TLX69833.1"/>
    </source>
</evidence>
<organism evidence="1 2">
    <name type="scientific">Pseudomonas nicosulfuronedens</name>
    <dbReference type="NCBI Taxonomy" id="2571105"/>
    <lineage>
        <taxon>Bacteria</taxon>
        <taxon>Pseudomonadati</taxon>
        <taxon>Pseudomonadota</taxon>
        <taxon>Gammaproteobacteria</taxon>
        <taxon>Pseudomonadales</taxon>
        <taxon>Pseudomonadaceae</taxon>
        <taxon>Pseudomonas</taxon>
    </lineage>
</organism>
<name>A0A5R9QL65_9PSED</name>
<dbReference type="RefSeq" id="WP_138526879.1">
    <property type="nucleotide sequence ID" value="NZ_SWDV01000073.1"/>
</dbReference>
<comment type="caution">
    <text evidence="1">The sequence shown here is derived from an EMBL/GenBank/DDBJ whole genome shotgun (WGS) entry which is preliminary data.</text>
</comment>
<dbReference type="Proteomes" id="UP000306635">
    <property type="component" value="Unassembled WGS sequence"/>
</dbReference>
<evidence type="ECO:0000313" key="2">
    <source>
        <dbReference type="Proteomes" id="UP000306635"/>
    </source>
</evidence>
<reference evidence="1 2" key="1">
    <citation type="submission" date="2019-04" db="EMBL/GenBank/DDBJ databases">
        <authorList>
            <person name="Li M."/>
        </authorList>
    </citation>
    <scope>NUCLEOTIDE SEQUENCE [LARGE SCALE GENOMIC DNA]</scope>
    <source>
        <strain evidence="1 2">LAM1902</strain>
    </source>
</reference>